<dbReference type="InterPro" id="IPR015813">
    <property type="entry name" value="Pyrv/PenolPyrv_kinase-like_dom"/>
</dbReference>
<dbReference type="InterPro" id="IPR040442">
    <property type="entry name" value="Pyrv_kinase-like_dom_sf"/>
</dbReference>
<dbReference type="PANTHER" id="PTHR42905">
    <property type="entry name" value="PHOSPHOENOLPYRUVATE CARBOXYLASE"/>
    <property type="match status" value="1"/>
</dbReference>
<dbReference type="Gene3D" id="3.20.20.60">
    <property type="entry name" value="Phosphoenolpyruvate-binding domains"/>
    <property type="match status" value="1"/>
</dbReference>
<comment type="caution">
    <text evidence="2">The sequence shown here is derived from an EMBL/GenBank/DDBJ whole genome shotgun (WGS) entry which is preliminary data.</text>
</comment>
<name>A0A3M4AYV3_PSEMA</name>
<dbReference type="InterPro" id="IPR039556">
    <property type="entry name" value="ICL/PEPM"/>
</dbReference>
<dbReference type="GO" id="GO:0046872">
    <property type="term" value="F:metal ion binding"/>
    <property type="evidence" value="ECO:0007669"/>
    <property type="project" value="UniProtKB-KW"/>
</dbReference>
<accession>A0A3M4AYV3</accession>
<evidence type="ECO:0008006" key="4">
    <source>
        <dbReference type="Google" id="ProtNLM"/>
    </source>
</evidence>
<dbReference type="SUPFAM" id="SSF51621">
    <property type="entry name" value="Phosphoenolpyruvate/pyruvate domain"/>
    <property type="match status" value="1"/>
</dbReference>
<keyword evidence="3" id="KW-1185">Reference proteome</keyword>
<dbReference type="EMBL" id="RBQF01000095">
    <property type="protein sequence ID" value="RMP12088.1"/>
    <property type="molecule type" value="Genomic_DNA"/>
</dbReference>
<sequence length="278" mass="29773">MTPLSAVFRNLHQDNLLVLANVSDAGSARIVESVGSKAVATSSAAVAWAHGYQDGNQLPLKLLTTTVESMVRVLTVPLTVDVEGGYSDDLESVAKVIECVVRAGAVGINIEDGTGSTDLILRKIEVANKVANKHGIDLFVNVRTDVYLRCLVEPARQLPETLFRASLFEQAGADGIFAAGMVEENDIATLCEATRLPVNLLAWNGQPGMDELTSLGVKRLSAGSSIAEFLCGANKALAKSFLRTGKLFEYPLDAYTYSDLNNLMAAKKHLSEKLSSPY</sequence>
<proteinExistence type="predicted"/>
<dbReference type="PANTHER" id="PTHR42905:SF16">
    <property type="entry name" value="CARBOXYPHOSPHONOENOLPYRUVATE PHOSPHONOMUTASE-LIKE PROTEIN (AFU_ORTHOLOGUE AFUA_5G07230)"/>
    <property type="match status" value="1"/>
</dbReference>
<dbReference type="CDD" id="cd00377">
    <property type="entry name" value="ICL_PEPM"/>
    <property type="match status" value="1"/>
</dbReference>
<evidence type="ECO:0000313" key="3">
    <source>
        <dbReference type="Proteomes" id="UP000276587"/>
    </source>
</evidence>
<dbReference type="RefSeq" id="WP_064053298.1">
    <property type="nucleotide sequence ID" value="NZ_RBPW01000161.1"/>
</dbReference>
<dbReference type="Proteomes" id="UP000276587">
    <property type="component" value="Unassembled WGS sequence"/>
</dbReference>
<gene>
    <name evidence="2" type="ORF">ALQ29_04180</name>
</gene>
<organism evidence="2 3">
    <name type="scientific">Pseudomonas marginalis pv. marginalis</name>
    <dbReference type="NCBI Taxonomy" id="97473"/>
    <lineage>
        <taxon>Bacteria</taxon>
        <taxon>Pseudomonadati</taxon>
        <taxon>Pseudomonadota</taxon>
        <taxon>Gammaproteobacteria</taxon>
        <taxon>Pseudomonadales</taxon>
        <taxon>Pseudomonadaceae</taxon>
        <taxon>Pseudomonas</taxon>
    </lineage>
</organism>
<dbReference type="Pfam" id="PF13714">
    <property type="entry name" value="PEP_mutase"/>
    <property type="match status" value="1"/>
</dbReference>
<evidence type="ECO:0000256" key="1">
    <source>
        <dbReference type="ARBA" id="ARBA00022723"/>
    </source>
</evidence>
<dbReference type="AlphaFoldDB" id="A0A3M4AYV3"/>
<dbReference type="GO" id="GO:0003824">
    <property type="term" value="F:catalytic activity"/>
    <property type="evidence" value="ECO:0007669"/>
    <property type="project" value="InterPro"/>
</dbReference>
<protein>
    <recommendedName>
        <fullName evidence="4">PEP phosphonomutase</fullName>
    </recommendedName>
</protein>
<evidence type="ECO:0000313" key="2">
    <source>
        <dbReference type="EMBL" id="RMP12088.1"/>
    </source>
</evidence>
<reference evidence="2 3" key="1">
    <citation type="submission" date="2018-08" db="EMBL/GenBank/DDBJ databases">
        <title>Recombination of ecologically and evolutionarily significant loci maintains genetic cohesion in the Pseudomonas syringae species complex.</title>
        <authorList>
            <person name="Dillon M."/>
            <person name="Thakur S."/>
            <person name="Almeida R.N.D."/>
            <person name="Weir B.S."/>
            <person name="Guttman D.S."/>
        </authorList>
    </citation>
    <scope>NUCLEOTIDE SEQUENCE [LARGE SCALE GENOMIC DNA]</scope>
    <source>
        <strain evidence="2 3">ICMP 3555</strain>
    </source>
</reference>
<keyword evidence="1" id="KW-0479">Metal-binding</keyword>